<dbReference type="InterPro" id="IPR036291">
    <property type="entry name" value="NAD(P)-bd_dom_sf"/>
</dbReference>
<accession>A0AA41XIL2</accession>
<dbReference type="PANTHER" id="PTHR11695">
    <property type="entry name" value="ALCOHOL DEHYDROGENASE RELATED"/>
    <property type="match status" value="1"/>
</dbReference>
<dbReference type="AlphaFoldDB" id="A0AA41XIL2"/>
<dbReference type="InterPro" id="IPR011032">
    <property type="entry name" value="GroES-like_sf"/>
</dbReference>
<dbReference type="RefSeq" id="WP_259530050.1">
    <property type="nucleotide sequence ID" value="NZ_JANLCK010000008.1"/>
</dbReference>
<protein>
    <submittedName>
        <fullName evidence="2">NAD(P)-dependent alcohol dehydrogenase</fullName>
    </submittedName>
</protein>
<dbReference type="SMART" id="SM00829">
    <property type="entry name" value="PKS_ER"/>
    <property type="match status" value="1"/>
</dbReference>
<proteinExistence type="predicted"/>
<dbReference type="GO" id="GO:0016491">
    <property type="term" value="F:oxidoreductase activity"/>
    <property type="evidence" value="ECO:0007669"/>
    <property type="project" value="InterPro"/>
</dbReference>
<evidence type="ECO:0000313" key="3">
    <source>
        <dbReference type="Proteomes" id="UP001165587"/>
    </source>
</evidence>
<dbReference type="InterPro" id="IPR050700">
    <property type="entry name" value="YIM1/Zinc_Alcohol_DH_Fams"/>
</dbReference>
<dbReference type="Proteomes" id="UP001165587">
    <property type="component" value="Unassembled WGS sequence"/>
</dbReference>
<dbReference type="PANTHER" id="PTHR11695:SF294">
    <property type="entry name" value="RETICULON-4-INTERACTING PROTEIN 1, MITOCHONDRIAL"/>
    <property type="match status" value="1"/>
</dbReference>
<sequence length="331" mass="33948">MRAAVNTEYGDPEVVRVSDIERPVPGQGEVLVRVHAAAVTAADSRLRAPRFPRGFGPMGRLALGLRRPRRPVLGNCVSGVVEAIGGENAGAGGGRLRVGQEVAGMTGARMGGHAEFALAKASRLVPKPAGVSHDQAAGVLFGGTTALHYLREKGRLAPGSSVLVVGASGAVGTNAVQLAVHLGARVTAVTSGANVELVEQLGASSIVDHSAPGTPAACGGRGHVPYGLAERFDLVLDTVGVLSPTTGRRLLTGRGVLLLAVADLGQTLRSVGRVKSGPAPERPGVFAELLDLVDRGLIEVVVESVHPLDDIVTAHHRVDSGRKVGNILVHP</sequence>
<keyword evidence="3" id="KW-1185">Reference proteome</keyword>
<dbReference type="InterPro" id="IPR020843">
    <property type="entry name" value="ER"/>
</dbReference>
<dbReference type="Gene3D" id="3.40.50.720">
    <property type="entry name" value="NAD(P)-binding Rossmann-like Domain"/>
    <property type="match status" value="1"/>
</dbReference>
<dbReference type="Pfam" id="PF13602">
    <property type="entry name" value="ADH_zinc_N_2"/>
    <property type="match status" value="1"/>
</dbReference>
<evidence type="ECO:0000259" key="1">
    <source>
        <dbReference type="SMART" id="SM00829"/>
    </source>
</evidence>
<dbReference type="Pfam" id="PF08240">
    <property type="entry name" value="ADH_N"/>
    <property type="match status" value="1"/>
</dbReference>
<organism evidence="2 3">
    <name type="scientific">Herbiconiux oxytropis</name>
    <dbReference type="NCBI Taxonomy" id="2970915"/>
    <lineage>
        <taxon>Bacteria</taxon>
        <taxon>Bacillati</taxon>
        <taxon>Actinomycetota</taxon>
        <taxon>Actinomycetes</taxon>
        <taxon>Micrococcales</taxon>
        <taxon>Microbacteriaceae</taxon>
        <taxon>Herbiconiux</taxon>
    </lineage>
</organism>
<reference evidence="2" key="1">
    <citation type="submission" date="2022-08" db="EMBL/GenBank/DDBJ databases">
        <authorList>
            <person name="Deng Y."/>
            <person name="Han X.-F."/>
            <person name="Zhang Y.-Q."/>
        </authorList>
    </citation>
    <scope>NUCLEOTIDE SEQUENCE</scope>
    <source>
        <strain evidence="2">CPCC 203407</strain>
    </source>
</reference>
<name>A0AA41XIL2_9MICO</name>
<dbReference type="SUPFAM" id="SSF50129">
    <property type="entry name" value="GroES-like"/>
    <property type="match status" value="1"/>
</dbReference>
<dbReference type="InterPro" id="IPR013154">
    <property type="entry name" value="ADH-like_N"/>
</dbReference>
<evidence type="ECO:0000313" key="2">
    <source>
        <dbReference type="EMBL" id="MCS5727080.1"/>
    </source>
</evidence>
<dbReference type="Gene3D" id="3.90.180.10">
    <property type="entry name" value="Medium-chain alcohol dehydrogenases, catalytic domain"/>
    <property type="match status" value="1"/>
</dbReference>
<comment type="caution">
    <text evidence="2">The sequence shown here is derived from an EMBL/GenBank/DDBJ whole genome shotgun (WGS) entry which is preliminary data.</text>
</comment>
<dbReference type="SUPFAM" id="SSF51735">
    <property type="entry name" value="NAD(P)-binding Rossmann-fold domains"/>
    <property type="match status" value="1"/>
</dbReference>
<gene>
    <name evidence="2" type="ORF">N1028_14365</name>
</gene>
<dbReference type="EMBL" id="JANLCK010000008">
    <property type="protein sequence ID" value="MCS5727080.1"/>
    <property type="molecule type" value="Genomic_DNA"/>
</dbReference>
<feature type="domain" description="Enoyl reductase (ER)" evidence="1">
    <location>
        <begin position="10"/>
        <end position="329"/>
    </location>
</feature>
<dbReference type="CDD" id="cd08267">
    <property type="entry name" value="MDR1"/>
    <property type="match status" value="1"/>
</dbReference>